<gene>
    <name evidence="1" type="ORF">RRG08_011636</name>
</gene>
<proteinExistence type="predicted"/>
<organism evidence="1 2">
    <name type="scientific">Elysia crispata</name>
    <name type="common">lettuce slug</name>
    <dbReference type="NCBI Taxonomy" id="231223"/>
    <lineage>
        <taxon>Eukaryota</taxon>
        <taxon>Metazoa</taxon>
        <taxon>Spiralia</taxon>
        <taxon>Lophotrochozoa</taxon>
        <taxon>Mollusca</taxon>
        <taxon>Gastropoda</taxon>
        <taxon>Heterobranchia</taxon>
        <taxon>Euthyneura</taxon>
        <taxon>Panpulmonata</taxon>
        <taxon>Sacoglossa</taxon>
        <taxon>Placobranchoidea</taxon>
        <taxon>Plakobranchidae</taxon>
        <taxon>Elysia</taxon>
    </lineage>
</organism>
<evidence type="ECO:0008006" key="3">
    <source>
        <dbReference type="Google" id="ProtNLM"/>
    </source>
</evidence>
<feature type="non-terminal residue" evidence="1">
    <location>
        <position position="60"/>
    </location>
</feature>
<accession>A0AAE1CQX3</accession>
<comment type="caution">
    <text evidence="1">The sequence shown here is derived from an EMBL/GenBank/DDBJ whole genome shotgun (WGS) entry which is preliminary data.</text>
</comment>
<evidence type="ECO:0000313" key="2">
    <source>
        <dbReference type="Proteomes" id="UP001283361"/>
    </source>
</evidence>
<dbReference type="InterPro" id="IPR016187">
    <property type="entry name" value="CTDL_fold"/>
</dbReference>
<dbReference type="Gene3D" id="3.10.100.10">
    <property type="entry name" value="Mannose-Binding Protein A, subunit A"/>
    <property type="match status" value="1"/>
</dbReference>
<sequence length="60" mass="6589">MAAPDFTCPSRWISTGTFTGTCIRATETRVIQWGDARKACRANGGDLVTSLDDIKYNFMA</sequence>
<name>A0AAE1CQX3_9GAST</name>
<dbReference type="SUPFAM" id="SSF56436">
    <property type="entry name" value="C-type lectin-like"/>
    <property type="match status" value="1"/>
</dbReference>
<dbReference type="Proteomes" id="UP001283361">
    <property type="component" value="Unassembled WGS sequence"/>
</dbReference>
<dbReference type="AlphaFoldDB" id="A0AAE1CQX3"/>
<evidence type="ECO:0000313" key="1">
    <source>
        <dbReference type="EMBL" id="KAK3728383.1"/>
    </source>
</evidence>
<keyword evidence="2" id="KW-1185">Reference proteome</keyword>
<dbReference type="InterPro" id="IPR016186">
    <property type="entry name" value="C-type_lectin-like/link_sf"/>
</dbReference>
<reference evidence="1" key="1">
    <citation type="journal article" date="2023" name="G3 (Bethesda)">
        <title>A reference genome for the long-term kleptoplast-retaining sea slug Elysia crispata morphotype clarki.</title>
        <authorList>
            <person name="Eastman K.E."/>
            <person name="Pendleton A.L."/>
            <person name="Shaikh M.A."/>
            <person name="Suttiyut T."/>
            <person name="Ogas R."/>
            <person name="Tomko P."/>
            <person name="Gavelis G."/>
            <person name="Widhalm J.R."/>
            <person name="Wisecaver J.H."/>
        </authorList>
    </citation>
    <scope>NUCLEOTIDE SEQUENCE</scope>
    <source>
        <strain evidence="1">ECLA1</strain>
    </source>
</reference>
<dbReference type="EMBL" id="JAWDGP010007189">
    <property type="protein sequence ID" value="KAK3728383.1"/>
    <property type="molecule type" value="Genomic_DNA"/>
</dbReference>
<protein>
    <recommendedName>
        <fullName evidence="3">C-type lectin domain-containing protein</fullName>
    </recommendedName>
</protein>